<evidence type="ECO:0000313" key="1">
    <source>
        <dbReference type="EMBL" id="HFM97181.1"/>
    </source>
</evidence>
<proteinExistence type="predicted"/>
<name>A0A7C3PN96_9CYAN</name>
<comment type="caution">
    <text evidence="1">The sequence shown here is derived from an EMBL/GenBank/DDBJ whole genome shotgun (WGS) entry which is preliminary data.</text>
</comment>
<gene>
    <name evidence="1" type="ORF">ENR64_05305</name>
</gene>
<dbReference type="EMBL" id="DSRU01000059">
    <property type="protein sequence ID" value="HFM97181.1"/>
    <property type="molecule type" value="Genomic_DNA"/>
</dbReference>
<organism evidence="1">
    <name type="scientific">Oscillatoriales cyanobacterium SpSt-418</name>
    <dbReference type="NCBI Taxonomy" id="2282169"/>
    <lineage>
        <taxon>Bacteria</taxon>
        <taxon>Bacillati</taxon>
        <taxon>Cyanobacteriota</taxon>
        <taxon>Cyanophyceae</taxon>
        <taxon>Oscillatoriophycideae</taxon>
        <taxon>Oscillatoriales</taxon>
    </lineage>
</organism>
<protein>
    <submittedName>
        <fullName evidence="1">Uncharacterized protein</fullName>
    </submittedName>
</protein>
<accession>A0A7C3PN96</accession>
<reference evidence="1" key="1">
    <citation type="journal article" date="2020" name="mSystems">
        <title>Genome- and Community-Level Interaction Insights into Carbon Utilization and Element Cycling Functions of Hydrothermarchaeota in Hydrothermal Sediment.</title>
        <authorList>
            <person name="Zhou Z."/>
            <person name="Liu Y."/>
            <person name="Xu W."/>
            <person name="Pan J."/>
            <person name="Luo Z.H."/>
            <person name="Li M."/>
        </authorList>
    </citation>
    <scope>NUCLEOTIDE SEQUENCE [LARGE SCALE GENOMIC DNA]</scope>
    <source>
        <strain evidence="1">SpSt-418</strain>
    </source>
</reference>
<sequence>MISLDLLPNALSELFAQVSVTGQITLADRYGLLAAILTNTASEDEMRSIDRLLRAFCRGRLKVVDDLSALS</sequence>
<dbReference type="AlphaFoldDB" id="A0A7C3PN96"/>